<feature type="transmembrane region" description="Helical" evidence="1">
    <location>
        <begin position="7"/>
        <end position="28"/>
    </location>
</feature>
<dbReference type="EMBL" id="LR798304">
    <property type="protein sequence ID" value="CAB5222376.1"/>
    <property type="molecule type" value="Genomic_DNA"/>
</dbReference>
<keyword evidence="1" id="KW-1133">Transmembrane helix</keyword>
<gene>
    <name evidence="2" type="ORF">UFOVP373_2</name>
</gene>
<name>A0A6J7WWI8_9CAUD</name>
<keyword evidence="1" id="KW-0812">Transmembrane</keyword>
<accession>A0A6J7WWI8</accession>
<reference evidence="2" key="1">
    <citation type="submission" date="2020-05" db="EMBL/GenBank/DDBJ databases">
        <authorList>
            <person name="Chiriac C."/>
            <person name="Salcher M."/>
            <person name="Ghai R."/>
            <person name="Kavagutti S V."/>
        </authorList>
    </citation>
    <scope>NUCLEOTIDE SEQUENCE</scope>
</reference>
<organism evidence="2">
    <name type="scientific">uncultured Caudovirales phage</name>
    <dbReference type="NCBI Taxonomy" id="2100421"/>
    <lineage>
        <taxon>Viruses</taxon>
        <taxon>Duplodnaviria</taxon>
        <taxon>Heunggongvirae</taxon>
        <taxon>Uroviricota</taxon>
        <taxon>Caudoviricetes</taxon>
        <taxon>Peduoviridae</taxon>
        <taxon>Maltschvirus</taxon>
        <taxon>Maltschvirus maltsch</taxon>
    </lineage>
</organism>
<protein>
    <submittedName>
        <fullName evidence="2">Uncharacterized protein</fullName>
    </submittedName>
</protein>
<evidence type="ECO:0000313" key="2">
    <source>
        <dbReference type="EMBL" id="CAB5222376.1"/>
    </source>
</evidence>
<keyword evidence="1" id="KW-0472">Membrane</keyword>
<proteinExistence type="predicted"/>
<evidence type="ECO:0000256" key="1">
    <source>
        <dbReference type="SAM" id="Phobius"/>
    </source>
</evidence>
<sequence>MRIRDILADLIGIFCLFGLLYAGFMWGLGMGWVQ</sequence>